<dbReference type="GO" id="GO:0016491">
    <property type="term" value="F:oxidoreductase activity"/>
    <property type="evidence" value="ECO:0007669"/>
    <property type="project" value="UniProtKB-KW"/>
</dbReference>
<evidence type="ECO:0000313" key="4">
    <source>
        <dbReference type="EMBL" id="RZU50794.1"/>
    </source>
</evidence>
<dbReference type="Pfam" id="PF00106">
    <property type="entry name" value="adh_short"/>
    <property type="match status" value="2"/>
</dbReference>
<dbReference type="Gene3D" id="3.40.50.720">
    <property type="entry name" value="NAD(P)-binding Rossmann-like Domain"/>
    <property type="match status" value="1"/>
</dbReference>
<accession>A0A4Q7ZJV3</accession>
<keyword evidence="2" id="KW-0560">Oxidoreductase</keyword>
<evidence type="ECO:0000313" key="5">
    <source>
        <dbReference type="Proteomes" id="UP000292564"/>
    </source>
</evidence>
<proteinExistence type="inferred from homology"/>
<evidence type="ECO:0000256" key="3">
    <source>
        <dbReference type="SAM" id="MobiDB-lite"/>
    </source>
</evidence>
<gene>
    <name evidence="4" type="ORF">EV385_2578</name>
</gene>
<protein>
    <submittedName>
        <fullName evidence="4">NAD(P)-dependent dehydrogenase (Short-subunit alcohol dehydrogenase family)</fullName>
    </submittedName>
</protein>
<dbReference type="EMBL" id="SHKY01000001">
    <property type="protein sequence ID" value="RZU50794.1"/>
    <property type="molecule type" value="Genomic_DNA"/>
</dbReference>
<comment type="caution">
    <text evidence="4">The sequence shown here is derived from an EMBL/GenBank/DDBJ whole genome shotgun (WGS) entry which is preliminary data.</text>
</comment>
<feature type="region of interest" description="Disordered" evidence="3">
    <location>
        <begin position="57"/>
        <end position="86"/>
    </location>
</feature>
<dbReference type="PANTHER" id="PTHR24320:SF148">
    <property type="entry name" value="NAD(P)-BINDING ROSSMANN-FOLD SUPERFAMILY PROTEIN"/>
    <property type="match status" value="1"/>
</dbReference>
<dbReference type="RefSeq" id="WP_165449459.1">
    <property type="nucleotide sequence ID" value="NZ_SHKY01000001.1"/>
</dbReference>
<evidence type="ECO:0000256" key="1">
    <source>
        <dbReference type="ARBA" id="ARBA00006484"/>
    </source>
</evidence>
<dbReference type="InterPro" id="IPR002347">
    <property type="entry name" value="SDR_fam"/>
</dbReference>
<dbReference type="Proteomes" id="UP000292564">
    <property type="component" value="Unassembled WGS sequence"/>
</dbReference>
<comment type="similarity">
    <text evidence="1">Belongs to the short-chain dehydrogenases/reductases (SDR) family.</text>
</comment>
<reference evidence="4 5" key="1">
    <citation type="submission" date="2019-02" db="EMBL/GenBank/DDBJ databases">
        <title>Sequencing the genomes of 1000 actinobacteria strains.</title>
        <authorList>
            <person name="Klenk H.-P."/>
        </authorList>
    </citation>
    <scope>NUCLEOTIDE SEQUENCE [LARGE SCALE GENOMIC DNA]</scope>
    <source>
        <strain evidence="4 5">DSM 45162</strain>
    </source>
</reference>
<dbReference type="PRINTS" id="PR00081">
    <property type="entry name" value="GDHRDH"/>
</dbReference>
<dbReference type="AlphaFoldDB" id="A0A4Q7ZJV3"/>
<sequence length="331" mass="33779">MGERAVSGWPMTGRVVLVTGATSGVGRATASALGAAGATVLVHARTMSRAREAIAEFSRGGRPGTESILDGARGGESERRGGSVVSARPGPVGSRFVAVAGDLGSLAGVREIAAQVRRVASNGLHVLINNAGAAFPRRGLSQDGVERTIAVNHIAVAALSRALLGLLRDGAAAAGRPSRVVNVSSSLERRGNPHLADWSYPGRFHQFQAYCDAKLINLAYSYVLAGEVAGSGITVNCADPGSVATGFGRNAGGLFKMIQTLGRPLLATPEKGARTGIRLAADPALDSETGGYYRGSEPYPSSAASRDPDFGALIGRRTAAVLGGAPAGDLR</sequence>
<organism evidence="4 5">
    <name type="scientific">Krasilnikovia cinnamomea</name>
    <dbReference type="NCBI Taxonomy" id="349313"/>
    <lineage>
        <taxon>Bacteria</taxon>
        <taxon>Bacillati</taxon>
        <taxon>Actinomycetota</taxon>
        <taxon>Actinomycetes</taxon>
        <taxon>Micromonosporales</taxon>
        <taxon>Micromonosporaceae</taxon>
        <taxon>Krasilnikovia</taxon>
    </lineage>
</organism>
<name>A0A4Q7ZJV3_9ACTN</name>
<dbReference type="SUPFAM" id="SSF51735">
    <property type="entry name" value="NAD(P)-binding Rossmann-fold domains"/>
    <property type="match status" value="1"/>
</dbReference>
<evidence type="ECO:0000256" key="2">
    <source>
        <dbReference type="ARBA" id="ARBA00023002"/>
    </source>
</evidence>
<dbReference type="PANTHER" id="PTHR24320">
    <property type="entry name" value="RETINOL DEHYDROGENASE"/>
    <property type="match status" value="1"/>
</dbReference>
<keyword evidence="5" id="KW-1185">Reference proteome</keyword>
<dbReference type="InterPro" id="IPR036291">
    <property type="entry name" value="NAD(P)-bd_dom_sf"/>
</dbReference>